<reference evidence="3" key="1">
    <citation type="journal article" date="2019" name="Int. J. Syst. Evol. Microbiol.">
        <title>The Global Catalogue of Microorganisms (GCM) 10K type strain sequencing project: providing services to taxonomists for standard genome sequencing and annotation.</title>
        <authorList>
            <consortium name="The Broad Institute Genomics Platform"/>
            <consortium name="The Broad Institute Genome Sequencing Center for Infectious Disease"/>
            <person name="Wu L."/>
            <person name="Ma J."/>
        </authorList>
    </citation>
    <scope>NUCLEOTIDE SEQUENCE [LARGE SCALE GENOMIC DNA]</scope>
    <source>
        <strain evidence="3">JCM 17106</strain>
    </source>
</reference>
<accession>A0ABP6UMM0</accession>
<sequence length="253" mass="29238">MKLTIAVICAGLFFLNSQAQLVNIESKRMQTDSTRFVLKSDLLFNYTDNNGEYVMQIGSNLATQYKSKDFQKNYFMILNYNLIRTNEMDFQNSWFFHTRYNQKLSPIWSLEAFIQNQNNTQLTITQRNLIGTGVRLKLISKATTSIYFGNSYMYEAEEIDATDQQFYNHRNSSYLSINQSVQKINLDIIATLYFQPLYTDIANHRILGQLKTEIPLTDVISLSALYNYSRTSFSSDLQDDEASNLSIGVTLNI</sequence>
<protein>
    <recommendedName>
        <fullName evidence="4">DUF481 domain-containing protein</fullName>
    </recommendedName>
</protein>
<feature type="chain" id="PRO_5046730560" description="DUF481 domain-containing protein" evidence="1">
    <location>
        <begin position="20"/>
        <end position="253"/>
    </location>
</feature>
<evidence type="ECO:0000313" key="3">
    <source>
        <dbReference type="Proteomes" id="UP001500459"/>
    </source>
</evidence>
<dbReference type="InterPro" id="IPR007433">
    <property type="entry name" value="DUF481"/>
</dbReference>
<evidence type="ECO:0000313" key="2">
    <source>
        <dbReference type="EMBL" id="GAA3510140.1"/>
    </source>
</evidence>
<dbReference type="RefSeq" id="WP_344927716.1">
    <property type="nucleotide sequence ID" value="NZ_BAABCW010000009.1"/>
</dbReference>
<evidence type="ECO:0008006" key="4">
    <source>
        <dbReference type="Google" id="ProtNLM"/>
    </source>
</evidence>
<proteinExistence type="predicted"/>
<name>A0ABP6UMM0_9FLAO</name>
<organism evidence="2 3">
    <name type="scientific">Aquimarina addita</name>
    <dbReference type="NCBI Taxonomy" id="870485"/>
    <lineage>
        <taxon>Bacteria</taxon>
        <taxon>Pseudomonadati</taxon>
        <taxon>Bacteroidota</taxon>
        <taxon>Flavobacteriia</taxon>
        <taxon>Flavobacteriales</taxon>
        <taxon>Flavobacteriaceae</taxon>
        <taxon>Aquimarina</taxon>
    </lineage>
</organism>
<comment type="caution">
    <text evidence="2">The sequence shown here is derived from an EMBL/GenBank/DDBJ whole genome shotgun (WGS) entry which is preliminary data.</text>
</comment>
<keyword evidence="1" id="KW-0732">Signal</keyword>
<evidence type="ECO:0000256" key="1">
    <source>
        <dbReference type="SAM" id="SignalP"/>
    </source>
</evidence>
<keyword evidence="3" id="KW-1185">Reference proteome</keyword>
<dbReference type="Proteomes" id="UP001500459">
    <property type="component" value="Unassembled WGS sequence"/>
</dbReference>
<feature type="signal peptide" evidence="1">
    <location>
        <begin position="1"/>
        <end position="19"/>
    </location>
</feature>
<dbReference type="EMBL" id="BAABCW010000009">
    <property type="protein sequence ID" value="GAA3510140.1"/>
    <property type="molecule type" value="Genomic_DNA"/>
</dbReference>
<gene>
    <name evidence="2" type="ORF">GCM10022393_24110</name>
</gene>
<dbReference type="Pfam" id="PF04338">
    <property type="entry name" value="DUF481"/>
    <property type="match status" value="1"/>
</dbReference>